<proteinExistence type="predicted"/>
<gene>
    <name evidence="1" type="ORF">QQZ08_009367</name>
</gene>
<organism evidence="1 2">
    <name type="scientific">Neonectria magnoliae</name>
    <dbReference type="NCBI Taxonomy" id="2732573"/>
    <lineage>
        <taxon>Eukaryota</taxon>
        <taxon>Fungi</taxon>
        <taxon>Dikarya</taxon>
        <taxon>Ascomycota</taxon>
        <taxon>Pezizomycotina</taxon>
        <taxon>Sordariomycetes</taxon>
        <taxon>Hypocreomycetidae</taxon>
        <taxon>Hypocreales</taxon>
        <taxon>Nectriaceae</taxon>
        <taxon>Neonectria</taxon>
    </lineage>
</organism>
<dbReference type="Gene3D" id="3.30.420.40">
    <property type="match status" value="1"/>
</dbReference>
<dbReference type="SUPFAM" id="SSF53067">
    <property type="entry name" value="Actin-like ATPase domain"/>
    <property type="match status" value="1"/>
</dbReference>
<dbReference type="InterPro" id="IPR043129">
    <property type="entry name" value="ATPase_NBD"/>
</dbReference>
<accession>A0ABR1HNC3</accession>
<dbReference type="EMBL" id="JAZAVK010000105">
    <property type="protein sequence ID" value="KAK7422743.1"/>
    <property type="molecule type" value="Genomic_DNA"/>
</dbReference>
<evidence type="ECO:0000313" key="2">
    <source>
        <dbReference type="Proteomes" id="UP001498421"/>
    </source>
</evidence>
<sequence>MPEEERFPQFNLLLDGPEFRDHALVALAQKDSVSHTLPLVADSHSKRQLAVDINYGIAETVVSFAFKYDFRTNETLSLSGQYSTSKFPKSKTYQAPTVLYFDQHQRVVGWGHDTADALTSTGDLKPGIQEMKLFKFSGRDAIDVTLTYLYHVRLAICSVLKEMLGPVFAQEEENINWHFTVPVSYNDDEKGGLRLAIERAGYVRNQHDPRLTLVTEHIALLCSTIV</sequence>
<comment type="caution">
    <text evidence="1">The sequence shown here is derived from an EMBL/GenBank/DDBJ whole genome shotgun (WGS) entry which is preliminary data.</text>
</comment>
<dbReference type="Proteomes" id="UP001498421">
    <property type="component" value="Unassembled WGS sequence"/>
</dbReference>
<reference evidence="1 2" key="1">
    <citation type="journal article" date="2025" name="Microbiol. Resour. Announc.">
        <title>Draft genome sequences for Neonectria magnoliae and Neonectria punicea, canker pathogens of Liriodendron tulipifera and Acer saccharum in West Virginia.</title>
        <authorList>
            <person name="Petronek H.M."/>
            <person name="Kasson M.T."/>
            <person name="Metheny A.M."/>
            <person name="Stauder C.M."/>
            <person name="Lovett B."/>
            <person name="Lynch S.C."/>
            <person name="Garnas J.R."/>
            <person name="Kasson L.R."/>
            <person name="Stajich J.E."/>
        </authorList>
    </citation>
    <scope>NUCLEOTIDE SEQUENCE [LARGE SCALE GENOMIC DNA]</scope>
    <source>
        <strain evidence="1 2">NRRL 64651</strain>
    </source>
</reference>
<name>A0ABR1HNC3_9HYPO</name>
<keyword evidence="2" id="KW-1185">Reference proteome</keyword>
<evidence type="ECO:0000313" key="1">
    <source>
        <dbReference type="EMBL" id="KAK7422743.1"/>
    </source>
</evidence>
<protein>
    <submittedName>
        <fullName evidence="1">Uncharacterized protein</fullName>
    </submittedName>
</protein>